<accession>A0ABQ2FXA4</accession>
<proteinExistence type="predicted"/>
<evidence type="ECO:0000313" key="1">
    <source>
        <dbReference type="EMBL" id="GGL63757.1"/>
    </source>
</evidence>
<reference evidence="2" key="1">
    <citation type="journal article" date="2019" name="Int. J. Syst. Evol. Microbiol.">
        <title>The Global Catalogue of Microorganisms (GCM) 10K type strain sequencing project: providing services to taxonomists for standard genome sequencing and annotation.</title>
        <authorList>
            <consortium name="The Broad Institute Genomics Platform"/>
            <consortium name="The Broad Institute Genome Sequencing Center for Infectious Disease"/>
            <person name="Wu L."/>
            <person name="Ma J."/>
        </authorList>
    </citation>
    <scope>NUCLEOTIDE SEQUENCE [LARGE SCALE GENOMIC DNA]</scope>
    <source>
        <strain evidence="2">CGMCC 4.5581</strain>
    </source>
</reference>
<dbReference type="InterPro" id="IPR029035">
    <property type="entry name" value="DHS-like_NAD/FAD-binding_dom"/>
</dbReference>
<dbReference type="SUPFAM" id="SSF52467">
    <property type="entry name" value="DHS-like NAD/FAD-binding domain"/>
    <property type="match status" value="1"/>
</dbReference>
<dbReference type="Pfam" id="PF13289">
    <property type="entry name" value="SIR2_2"/>
    <property type="match status" value="1"/>
</dbReference>
<evidence type="ECO:0008006" key="3">
    <source>
        <dbReference type="Google" id="ProtNLM"/>
    </source>
</evidence>
<organism evidence="1 2">
    <name type="scientific">Modestobacter marinus</name>
    <dbReference type="NCBI Taxonomy" id="477641"/>
    <lineage>
        <taxon>Bacteria</taxon>
        <taxon>Bacillati</taxon>
        <taxon>Actinomycetota</taxon>
        <taxon>Actinomycetes</taxon>
        <taxon>Geodermatophilales</taxon>
        <taxon>Geodermatophilaceae</taxon>
        <taxon>Modestobacter</taxon>
    </lineage>
</organism>
<evidence type="ECO:0000313" key="2">
    <source>
        <dbReference type="Proteomes" id="UP000648663"/>
    </source>
</evidence>
<keyword evidence="2" id="KW-1185">Reference proteome</keyword>
<name>A0ABQ2FXA4_9ACTN</name>
<sequence length="374" mass="41822">MRPDAPPVIVWGVEDLEDLAARHSEILADELAARPTVKPPAPQEATKVRRQERNFVRSEAIGELRDIFNREGVSLFLGAGASMDLGLPSWNQMIASLFDAAFSSQLDSRSGSSELTALGLLAGHLNSDSPLQLARYLQQALERGGEDFKSHLRSILYANASNDRPKALLRAISDLCVPTRAGSRVHSVITYNFDDLLEGNLNTRRVRAVAVYEGKTAPTSQELPVYHVHGFLPSDPDTYLGVHEQFLVMSEQGYHQVYSDPFHWTNIVQLNAIREHACLFVGLSMTDPNLRRMLDIGARSVDTARHYAFMRRENLSTARRSVKELKSISDPSLRKFLDMHHGLVEEILMSLGVRVLWFDSFEEITDAVQDLADS</sequence>
<comment type="caution">
    <text evidence="1">The sequence shown here is derived from an EMBL/GenBank/DDBJ whole genome shotgun (WGS) entry which is preliminary data.</text>
</comment>
<gene>
    <name evidence="1" type="ORF">GCM10011589_19840</name>
</gene>
<dbReference type="Proteomes" id="UP000648663">
    <property type="component" value="Unassembled WGS sequence"/>
</dbReference>
<protein>
    <recommendedName>
        <fullName evidence="3">SIR2-like domain-containing protein</fullName>
    </recommendedName>
</protein>
<dbReference type="EMBL" id="BMMI01000003">
    <property type="protein sequence ID" value="GGL63757.1"/>
    <property type="molecule type" value="Genomic_DNA"/>
</dbReference>